<accession>A0A6C0IAK3</accession>
<dbReference type="Pfam" id="PF13578">
    <property type="entry name" value="Methyltransf_24"/>
    <property type="match status" value="1"/>
</dbReference>
<protein>
    <recommendedName>
        <fullName evidence="2">Methyltransferase</fullName>
    </recommendedName>
</protein>
<evidence type="ECO:0008006" key="2">
    <source>
        <dbReference type="Google" id="ProtNLM"/>
    </source>
</evidence>
<reference evidence="1" key="1">
    <citation type="journal article" date="2020" name="Nature">
        <title>Giant virus diversity and host interactions through global metagenomics.</title>
        <authorList>
            <person name="Schulz F."/>
            <person name="Roux S."/>
            <person name="Paez-Espino D."/>
            <person name="Jungbluth S."/>
            <person name="Walsh D.A."/>
            <person name="Denef V.J."/>
            <person name="McMahon K.D."/>
            <person name="Konstantinidis K.T."/>
            <person name="Eloe-Fadrosh E.A."/>
            <person name="Kyrpides N.C."/>
            <person name="Woyke T."/>
        </authorList>
    </citation>
    <scope>NUCLEOTIDE SEQUENCE</scope>
    <source>
        <strain evidence="1">GVMAG-M-3300023184-60</strain>
    </source>
</reference>
<organism evidence="1">
    <name type="scientific">viral metagenome</name>
    <dbReference type="NCBI Taxonomy" id="1070528"/>
    <lineage>
        <taxon>unclassified sequences</taxon>
        <taxon>metagenomes</taxon>
        <taxon>organismal metagenomes</taxon>
    </lineage>
</organism>
<evidence type="ECO:0000313" key="1">
    <source>
        <dbReference type="EMBL" id="QHT89376.1"/>
    </source>
</evidence>
<proteinExistence type="predicted"/>
<name>A0A6C0IAK3_9ZZZZ</name>
<dbReference type="EMBL" id="MN740139">
    <property type="protein sequence ID" value="QHT89376.1"/>
    <property type="molecule type" value="Genomic_DNA"/>
</dbReference>
<dbReference type="SUPFAM" id="SSF53335">
    <property type="entry name" value="S-adenosyl-L-methionine-dependent methyltransferases"/>
    <property type="match status" value="1"/>
</dbReference>
<dbReference type="AlphaFoldDB" id="A0A6C0IAK3"/>
<dbReference type="Gene3D" id="3.40.50.150">
    <property type="entry name" value="Vaccinia Virus protein VP39"/>
    <property type="match status" value="1"/>
</dbReference>
<sequence>MGDYKYTKTWFTHCELKYNLINFLDKSKENRILEIGCYEGLSSVFFADNFIDNPKSSLTCVDPFLHIDNNDHRSLLQNDEELNFDYNISKCKNTDRITIHKTTSDVFFENNEDGDTYNLIYIDGCHEPDYIQRDMENSFRFLDKDGIMWMDDYGGGNNGIIKKTMDDFLVKYEGQYELIHTGYQLAIKKLQ</sequence>
<dbReference type="InterPro" id="IPR029063">
    <property type="entry name" value="SAM-dependent_MTases_sf"/>
</dbReference>